<dbReference type="AlphaFoldDB" id="A0A1G9DQI8"/>
<name>A0A1G9DQI8_9HYPH</name>
<organism evidence="1 2">
    <name type="scientific">Mesorhizobium muleiense</name>
    <dbReference type="NCBI Taxonomy" id="1004279"/>
    <lineage>
        <taxon>Bacteria</taxon>
        <taxon>Pseudomonadati</taxon>
        <taxon>Pseudomonadota</taxon>
        <taxon>Alphaproteobacteria</taxon>
        <taxon>Hyphomicrobiales</taxon>
        <taxon>Phyllobacteriaceae</taxon>
        <taxon>Mesorhizobium</taxon>
    </lineage>
</organism>
<keyword evidence="2" id="KW-1185">Reference proteome</keyword>
<reference evidence="2" key="1">
    <citation type="submission" date="2016-10" db="EMBL/GenBank/DDBJ databases">
        <authorList>
            <person name="Varghese N."/>
            <person name="Submissions S."/>
        </authorList>
    </citation>
    <scope>NUCLEOTIDE SEQUENCE [LARGE SCALE GENOMIC DNA]</scope>
    <source>
        <strain evidence="2">CGMCC 1.11022</strain>
    </source>
</reference>
<sequence length="30" mass="3302">MPTEKIYIDFAGNTVDVIDAMTGEARAMKL</sequence>
<gene>
    <name evidence="1" type="ORF">SAMN05428953_11896</name>
</gene>
<proteinExistence type="predicted"/>
<protein>
    <submittedName>
        <fullName evidence="1">Uncharacterized protein</fullName>
    </submittedName>
</protein>
<dbReference type="Proteomes" id="UP000198894">
    <property type="component" value="Unassembled WGS sequence"/>
</dbReference>
<evidence type="ECO:0000313" key="2">
    <source>
        <dbReference type="Proteomes" id="UP000198894"/>
    </source>
</evidence>
<accession>A0A1G9DQI8</accession>
<dbReference type="EMBL" id="FNEE01000018">
    <property type="protein sequence ID" value="SDK66111.1"/>
    <property type="molecule type" value="Genomic_DNA"/>
</dbReference>
<evidence type="ECO:0000313" key="1">
    <source>
        <dbReference type="EMBL" id="SDK66111.1"/>
    </source>
</evidence>